<sequence>MLSIQVLVSAQAPPFFHAPYLFLQGIFLEIDIRTGDVLFEWRSLGHVPLNETYWLLGSNPEVGFGNATDQSWDYFHLNSIDKDHDGNYIVSSRHCSTVFKISKHDGSIMWRLEHKTTTILSIFDNGSNGYSTTSLYSSGMVMAVDTRTMTCTLLNQYYNHRTPKVTTAEGSTQVLSNTNVFIGWGSQPEISEFTESSQCIMHGAFGALNVASSYRAFKISEWVGRPDSTPAVWSYANSSELPTTFYISWNGATQLAHWRFFGGNSTSCPLSLIGGAFYSYGYAEAIDKQGEKLGISPIIRTFVPYPAS</sequence>
<dbReference type="OrthoDB" id="5427350at2759"/>
<dbReference type="HOGENOM" id="CLU_903435_0_0_1"/>
<proteinExistence type="predicted"/>
<dbReference type="AlphaFoldDB" id="A0A0C3C4G4"/>
<reference evidence="1 2" key="1">
    <citation type="submission" date="2014-04" db="EMBL/GenBank/DDBJ databases">
        <authorList>
            <consortium name="DOE Joint Genome Institute"/>
            <person name="Kuo A."/>
            <person name="Martino E."/>
            <person name="Perotto S."/>
            <person name="Kohler A."/>
            <person name="Nagy L.G."/>
            <person name="Floudas D."/>
            <person name="Copeland A."/>
            <person name="Barry K.W."/>
            <person name="Cichocki N."/>
            <person name="Veneault-Fourrey C."/>
            <person name="LaButti K."/>
            <person name="Lindquist E.A."/>
            <person name="Lipzen A."/>
            <person name="Lundell T."/>
            <person name="Morin E."/>
            <person name="Murat C."/>
            <person name="Sun H."/>
            <person name="Tunlid A."/>
            <person name="Henrissat B."/>
            <person name="Grigoriev I.V."/>
            <person name="Hibbett D.S."/>
            <person name="Martin F."/>
            <person name="Nordberg H.P."/>
            <person name="Cantor M.N."/>
            <person name="Hua S.X."/>
        </authorList>
    </citation>
    <scope>NUCLEOTIDE SEQUENCE [LARGE SCALE GENOMIC DNA]</scope>
    <source>
        <strain evidence="1 2">Zn</strain>
    </source>
</reference>
<name>A0A0C3C4G4_OIDMZ</name>
<dbReference type="InterPro" id="IPR011047">
    <property type="entry name" value="Quinoprotein_ADH-like_sf"/>
</dbReference>
<evidence type="ECO:0000313" key="1">
    <source>
        <dbReference type="EMBL" id="KIM93788.1"/>
    </source>
</evidence>
<dbReference type="PANTHER" id="PTHR35340:SF9">
    <property type="entry name" value="ASST-DOMAIN-CONTAINING PROTEIN"/>
    <property type="match status" value="1"/>
</dbReference>
<dbReference type="Pfam" id="PF14269">
    <property type="entry name" value="Arylsulfotran_2"/>
    <property type="match status" value="2"/>
</dbReference>
<dbReference type="Proteomes" id="UP000054321">
    <property type="component" value="Unassembled WGS sequence"/>
</dbReference>
<gene>
    <name evidence="1" type="ORF">OIDMADRAFT_46157</name>
</gene>
<organism evidence="1 2">
    <name type="scientific">Oidiodendron maius (strain Zn)</name>
    <dbReference type="NCBI Taxonomy" id="913774"/>
    <lineage>
        <taxon>Eukaryota</taxon>
        <taxon>Fungi</taxon>
        <taxon>Dikarya</taxon>
        <taxon>Ascomycota</taxon>
        <taxon>Pezizomycotina</taxon>
        <taxon>Leotiomycetes</taxon>
        <taxon>Leotiomycetes incertae sedis</taxon>
        <taxon>Myxotrichaceae</taxon>
        <taxon>Oidiodendron</taxon>
    </lineage>
</organism>
<accession>A0A0C3C4G4</accession>
<reference evidence="2" key="2">
    <citation type="submission" date="2015-01" db="EMBL/GenBank/DDBJ databases">
        <title>Evolutionary Origins and Diversification of the Mycorrhizal Mutualists.</title>
        <authorList>
            <consortium name="DOE Joint Genome Institute"/>
            <consortium name="Mycorrhizal Genomics Consortium"/>
            <person name="Kohler A."/>
            <person name="Kuo A."/>
            <person name="Nagy L.G."/>
            <person name="Floudas D."/>
            <person name="Copeland A."/>
            <person name="Barry K.W."/>
            <person name="Cichocki N."/>
            <person name="Veneault-Fourrey C."/>
            <person name="LaButti K."/>
            <person name="Lindquist E.A."/>
            <person name="Lipzen A."/>
            <person name="Lundell T."/>
            <person name="Morin E."/>
            <person name="Murat C."/>
            <person name="Riley R."/>
            <person name="Ohm R."/>
            <person name="Sun H."/>
            <person name="Tunlid A."/>
            <person name="Henrissat B."/>
            <person name="Grigoriev I.V."/>
            <person name="Hibbett D.S."/>
            <person name="Martin F."/>
        </authorList>
    </citation>
    <scope>NUCLEOTIDE SEQUENCE [LARGE SCALE GENOMIC DNA]</scope>
    <source>
        <strain evidence="2">Zn</strain>
    </source>
</reference>
<dbReference type="PANTHER" id="PTHR35340">
    <property type="entry name" value="PQQ ENZYME REPEAT PROTEIN-RELATED"/>
    <property type="match status" value="1"/>
</dbReference>
<evidence type="ECO:0008006" key="3">
    <source>
        <dbReference type="Google" id="ProtNLM"/>
    </source>
</evidence>
<dbReference type="InterPro" id="IPR039535">
    <property type="entry name" value="ASST-like"/>
</dbReference>
<protein>
    <recommendedName>
        <fullName evidence="3">ASST-domain-containing protein</fullName>
    </recommendedName>
</protein>
<dbReference type="InParanoid" id="A0A0C3C4G4"/>
<dbReference type="InterPro" id="IPR053143">
    <property type="entry name" value="Arylsulfate_ST"/>
</dbReference>
<dbReference type="SUPFAM" id="SSF50998">
    <property type="entry name" value="Quinoprotein alcohol dehydrogenase-like"/>
    <property type="match status" value="1"/>
</dbReference>
<dbReference type="EMBL" id="KN832893">
    <property type="protein sequence ID" value="KIM93788.1"/>
    <property type="molecule type" value="Genomic_DNA"/>
</dbReference>
<keyword evidence="2" id="KW-1185">Reference proteome</keyword>
<evidence type="ECO:0000313" key="2">
    <source>
        <dbReference type="Proteomes" id="UP000054321"/>
    </source>
</evidence>